<dbReference type="AlphaFoldDB" id="C6A0D5"/>
<keyword evidence="4" id="KW-1185">Reference proteome</keyword>
<dbReference type="HOGENOM" id="CLU_052301_0_0_2"/>
<accession>C6A0D5</accession>
<organism evidence="3 4">
    <name type="scientific">Thermococcus sibiricus (strain DSM 12597 / MM 739)</name>
    <dbReference type="NCBI Taxonomy" id="604354"/>
    <lineage>
        <taxon>Archaea</taxon>
        <taxon>Methanobacteriati</taxon>
        <taxon>Methanobacteriota</taxon>
        <taxon>Thermococci</taxon>
        <taxon>Thermococcales</taxon>
        <taxon>Thermococcaceae</taxon>
        <taxon>Thermococcus</taxon>
    </lineage>
</organism>
<dbReference type="KEGG" id="tsi:TSIB_0009"/>
<dbReference type="PANTHER" id="PTHR33608">
    <property type="entry name" value="BLL2464 PROTEIN"/>
    <property type="match status" value="1"/>
</dbReference>
<name>C6A0D5_THESM</name>
<sequence>MKREDFIVILSLLLILEGYLGDNIVPALVGFSIVVYLFILRSKANFDIKGERILEDTRLEENKSEKVTVRLENKGENAVVKIDESTEDFEVSSVPPSLLERGESRGFVYYLTPRYKGEFSLGPAKVTAEDERGLYLEEFSIGSEEKIFVYPSVEGIKEAAKADYNLRLAELYKKSQFIGTEGVEIKDLREYRHGDDFKRIDWKASVRLGELIIREMLKESDADVYIFVDNTNEMRKGIKMAKVDYASTLALQLAATLIKSYRVGMVIYDEESADFIKAAKSMAHLENMRRKLNLRWKKGAMSLRAKLEVKLSKKGRDFLNKVLPLKKGRRGSKGIFEGLSLIKMPSFLIFISDLNNPSDLYKAIAQAKWNHKVLLLSPNPILFYGGELDRETLKRLYRAYLEREKILKRFNALAPTIDLGPSDYIREIAKVV</sequence>
<evidence type="ECO:0000313" key="3">
    <source>
        <dbReference type="EMBL" id="ACS89080.1"/>
    </source>
</evidence>
<keyword evidence="1" id="KW-0472">Membrane</keyword>
<dbReference type="STRING" id="604354.TSIB_0009"/>
<dbReference type="OrthoDB" id="3263at2157"/>
<dbReference type="RefSeq" id="WP_012766041.1">
    <property type="nucleotide sequence ID" value="NC_012883.1"/>
</dbReference>
<keyword evidence="1" id="KW-1133">Transmembrane helix</keyword>
<evidence type="ECO:0000256" key="1">
    <source>
        <dbReference type="SAM" id="Phobius"/>
    </source>
</evidence>
<dbReference type="eggNOG" id="arCOG02742">
    <property type="taxonomic scope" value="Archaea"/>
</dbReference>
<protein>
    <submittedName>
        <fullName evidence="3">DUF58 domain containing protein</fullName>
    </submittedName>
</protein>
<dbReference type="GeneID" id="8094976"/>
<proteinExistence type="predicted"/>
<dbReference type="Pfam" id="PF01882">
    <property type="entry name" value="DUF58"/>
    <property type="match status" value="1"/>
</dbReference>
<feature type="domain" description="DUF58" evidence="2">
    <location>
        <begin position="187"/>
        <end position="297"/>
    </location>
</feature>
<gene>
    <name evidence="3" type="ordered locus">TSIB_0009</name>
</gene>
<dbReference type="PANTHER" id="PTHR33608:SF3">
    <property type="entry name" value="SLR2013 PROTEIN"/>
    <property type="match status" value="1"/>
</dbReference>
<evidence type="ECO:0000259" key="2">
    <source>
        <dbReference type="Pfam" id="PF01882"/>
    </source>
</evidence>
<dbReference type="InterPro" id="IPR002881">
    <property type="entry name" value="DUF58"/>
</dbReference>
<reference evidence="3 4" key="1">
    <citation type="journal article" date="2009" name="Appl. Environ. Microbiol.">
        <title>Metabolic versatility and indigenous origin of the archaeon Thermococcus sibiricus, isolated from a siberian oil reservoir, as revealed by genome analysis.</title>
        <authorList>
            <person name="Mardanov A.V."/>
            <person name="Ravin N.V."/>
            <person name="Svetlitchnyi V.A."/>
            <person name="Beletsky A.V."/>
            <person name="Miroshnichenko M.L."/>
            <person name="Bonch-Osmolovskaya E.A."/>
            <person name="Skryabin K.G."/>
        </authorList>
    </citation>
    <scope>NUCLEOTIDE SEQUENCE [LARGE SCALE GENOMIC DNA]</scope>
    <source>
        <strain evidence="4">DSM 12597 / MM 739</strain>
    </source>
</reference>
<dbReference type="EMBL" id="CP001463">
    <property type="protein sequence ID" value="ACS89080.1"/>
    <property type="molecule type" value="Genomic_DNA"/>
</dbReference>
<feature type="transmembrane region" description="Helical" evidence="1">
    <location>
        <begin position="6"/>
        <end position="39"/>
    </location>
</feature>
<keyword evidence="1" id="KW-0812">Transmembrane</keyword>
<evidence type="ECO:0000313" key="4">
    <source>
        <dbReference type="Proteomes" id="UP000009079"/>
    </source>
</evidence>
<dbReference type="Proteomes" id="UP000009079">
    <property type="component" value="Chromosome"/>
</dbReference>